<dbReference type="PIRSF" id="PIRSF015592">
    <property type="entry name" value="Prld-crbxl_pptds"/>
    <property type="match status" value="1"/>
</dbReference>
<dbReference type="Gene3D" id="3.40.630.20">
    <property type="entry name" value="Peptidase C15, pyroglutamyl peptidase I-like"/>
    <property type="match status" value="1"/>
</dbReference>
<comment type="similarity">
    <text evidence="1">Belongs to the peptidase C15 family.</text>
</comment>
<dbReference type="GO" id="GO:0006508">
    <property type="term" value="P:proteolysis"/>
    <property type="evidence" value="ECO:0007669"/>
    <property type="project" value="UniProtKB-KW"/>
</dbReference>
<gene>
    <name evidence="6" type="ORF">WA026_017931</name>
</gene>
<dbReference type="PANTHER" id="PTHR23402">
    <property type="entry name" value="PROTEASE FAMILY C15 PYROGLUTAMYL-PEPTIDASE I-RELATED"/>
    <property type="match status" value="1"/>
</dbReference>
<reference evidence="6 7" key="1">
    <citation type="submission" date="2023-03" db="EMBL/GenBank/DDBJ databases">
        <title>Genome insight into feeding habits of ladybird beetles.</title>
        <authorList>
            <person name="Li H.-S."/>
            <person name="Huang Y.-H."/>
            <person name="Pang H."/>
        </authorList>
    </citation>
    <scope>NUCLEOTIDE SEQUENCE [LARGE SCALE GENOMIC DNA]</scope>
    <source>
        <strain evidence="6">SYSU_2023b</strain>
        <tissue evidence="6">Whole body</tissue>
    </source>
</reference>
<sequence>MVEFHEFYDKNILVTGFGPFGNHPINASWEAVKLLPDEFLGHKVVKCQIPVSYTDVENKIPQMWSSLKPELVVHVGVSGEARKITIEKNANRNGYVISDCYGKEHPTGQVCEAEVGEDCISTGIDVKEICDFLNNTSEPMKYEQSENAGRYLCEYIYYTSLMQDREKCIFIHVPPLDSPYTAKQLTTALLRIIENVLNRGCICLGK</sequence>
<dbReference type="CDD" id="cd00501">
    <property type="entry name" value="Peptidase_C15"/>
    <property type="match status" value="1"/>
</dbReference>
<name>A0AAW1TWK4_9CUCU</name>
<keyword evidence="3" id="KW-0645">Protease</keyword>
<evidence type="ECO:0008006" key="8">
    <source>
        <dbReference type="Google" id="ProtNLM"/>
    </source>
</evidence>
<keyword evidence="5" id="KW-0788">Thiol protease</keyword>
<dbReference type="Proteomes" id="UP001431783">
    <property type="component" value="Unassembled WGS sequence"/>
</dbReference>
<keyword evidence="7" id="KW-1185">Reference proteome</keyword>
<dbReference type="Pfam" id="PF01470">
    <property type="entry name" value="Peptidase_C15"/>
    <property type="match status" value="1"/>
</dbReference>
<keyword evidence="4" id="KW-0378">Hydrolase</keyword>
<evidence type="ECO:0000256" key="1">
    <source>
        <dbReference type="ARBA" id="ARBA00006641"/>
    </source>
</evidence>
<organism evidence="6 7">
    <name type="scientific">Henosepilachna vigintioctopunctata</name>
    <dbReference type="NCBI Taxonomy" id="420089"/>
    <lineage>
        <taxon>Eukaryota</taxon>
        <taxon>Metazoa</taxon>
        <taxon>Ecdysozoa</taxon>
        <taxon>Arthropoda</taxon>
        <taxon>Hexapoda</taxon>
        <taxon>Insecta</taxon>
        <taxon>Pterygota</taxon>
        <taxon>Neoptera</taxon>
        <taxon>Endopterygota</taxon>
        <taxon>Coleoptera</taxon>
        <taxon>Polyphaga</taxon>
        <taxon>Cucujiformia</taxon>
        <taxon>Coccinelloidea</taxon>
        <taxon>Coccinellidae</taxon>
        <taxon>Epilachninae</taxon>
        <taxon>Epilachnini</taxon>
        <taxon>Henosepilachna</taxon>
    </lineage>
</organism>
<evidence type="ECO:0000256" key="5">
    <source>
        <dbReference type="ARBA" id="ARBA00022807"/>
    </source>
</evidence>
<dbReference type="InterPro" id="IPR016125">
    <property type="entry name" value="Peptidase_C15-like"/>
</dbReference>
<evidence type="ECO:0000256" key="2">
    <source>
        <dbReference type="ARBA" id="ARBA00022490"/>
    </source>
</evidence>
<keyword evidence="2" id="KW-0963">Cytoplasm</keyword>
<dbReference type="PANTHER" id="PTHR23402:SF1">
    <property type="entry name" value="PYROGLUTAMYL-PEPTIDASE I"/>
    <property type="match status" value="1"/>
</dbReference>
<dbReference type="SUPFAM" id="SSF53182">
    <property type="entry name" value="Pyrrolidone carboxyl peptidase (pyroglutamate aminopeptidase)"/>
    <property type="match status" value="1"/>
</dbReference>
<accession>A0AAW1TWK4</accession>
<evidence type="ECO:0000313" key="6">
    <source>
        <dbReference type="EMBL" id="KAK9872462.1"/>
    </source>
</evidence>
<evidence type="ECO:0000256" key="3">
    <source>
        <dbReference type="ARBA" id="ARBA00022670"/>
    </source>
</evidence>
<protein>
    <recommendedName>
        <fullName evidence="8">Pyroglutamyl-peptidase 1</fullName>
    </recommendedName>
</protein>
<evidence type="ECO:0000313" key="7">
    <source>
        <dbReference type="Proteomes" id="UP001431783"/>
    </source>
</evidence>
<dbReference type="InterPro" id="IPR036440">
    <property type="entry name" value="Peptidase_C15-like_sf"/>
</dbReference>
<dbReference type="GO" id="GO:0016920">
    <property type="term" value="F:pyroglutamyl-peptidase activity"/>
    <property type="evidence" value="ECO:0007669"/>
    <property type="project" value="InterPro"/>
</dbReference>
<evidence type="ECO:0000256" key="4">
    <source>
        <dbReference type="ARBA" id="ARBA00022801"/>
    </source>
</evidence>
<dbReference type="EMBL" id="JARQZJ010000011">
    <property type="protein sequence ID" value="KAK9872462.1"/>
    <property type="molecule type" value="Genomic_DNA"/>
</dbReference>
<comment type="caution">
    <text evidence="6">The sequence shown here is derived from an EMBL/GenBank/DDBJ whole genome shotgun (WGS) entry which is preliminary data.</text>
</comment>
<dbReference type="PRINTS" id="PR00706">
    <property type="entry name" value="PYROGLUPTASE"/>
</dbReference>
<proteinExistence type="inferred from homology"/>
<dbReference type="InterPro" id="IPR000816">
    <property type="entry name" value="Peptidase_C15"/>
</dbReference>
<dbReference type="AlphaFoldDB" id="A0AAW1TWK4"/>
<dbReference type="GO" id="GO:0005829">
    <property type="term" value="C:cytosol"/>
    <property type="evidence" value="ECO:0007669"/>
    <property type="project" value="InterPro"/>
</dbReference>